<evidence type="ECO:0000313" key="6">
    <source>
        <dbReference type="Proteomes" id="UP000179037"/>
    </source>
</evidence>
<comment type="function">
    <text evidence="4">Removes the phosphate from trehalose 6-phosphate to produce free trehalose.</text>
</comment>
<dbReference type="InterPro" id="IPR023214">
    <property type="entry name" value="HAD_sf"/>
</dbReference>
<dbReference type="GO" id="GO:0005992">
    <property type="term" value="P:trehalose biosynthetic process"/>
    <property type="evidence" value="ECO:0007669"/>
    <property type="project" value="UniProtKB-UniPathway"/>
</dbReference>
<dbReference type="NCBIfam" id="TIGR01484">
    <property type="entry name" value="HAD-SF-IIB"/>
    <property type="match status" value="1"/>
</dbReference>
<dbReference type="Proteomes" id="UP000179037">
    <property type="component" value="Unassembled WGS sequence"/>
</dbReference>
<dbReference type="InterPro" id="IPR036412">
    <property type="entry name" value="HAD-like_sf"/>
</dbReference>
<keyword evidence="4" id="KW-0460">Magnesium</keyword>
<dbReference type="SUPFAM" id="SSF56784">
    <property type="entry name" value="HAD-like"/>
    <property type="match status" value="1"/>
</dbReference>
<dbReference type="Gene3D" id="3.40.50.1000">
    <property type="entry name" value="HAD superfamily/HAD-like"/>
    <property type="match status" value="2"/>
</dbReference>
<comment type="catalytic activity">
    <reaction evidence="4">
        <text>alpha,alpha-trehalose 6-phosphate + H2O = alpha,alpha-trehalose + phosphate</text>
        <dbReference type="Rhea" id="RHEA:23420"/>
        <dbReference type="ChEBI" id="CHEBI:15377"/>
        <dbReference type="ChEBI" id="CHEBI:16551"/>
        <dbReference type="ChEBI" id="CHEBI:43474"/>
        <dbReference type="ChEBI" id="CHEBI:58429"/>
        <dbReference type="EC" id="3.1.3.12"/>
    </reaction>
</comment>
<comment type="similarity">
    <text evidence="2 4">Belongs to the trehalose phosphatase family.</text>
</comment>
<dbReference type="STRING" id="1817768.A3A87_03070"/>
<gene>
    <name evidence="5" type="ORF">A3A87_03070</name>
</gene>
<evidence type="ECO:0000256" key="4">
    <source>
        <dbReference type="RuleBase" id="RU361117"/>
    </source>
</evidence>
<comment type="caution">
    <text evidence="5">The sequence shown here is derived from an EMBL/GenBank/DDBJ whole genome shotgun (WGS) entry which is preliminary data.</text>
</comment>
<dbReference type="GO" id="GO:0004805">
    <property type="term" value="F:trehalose-phosphatase activity"/>
    <property type="evidence" value="ECO:0007669"/>
    <property type="project" value="UniProtKB-EC"/>
</dbReference>
<comment type="pathway">
    <text evidence="1 4">Glycan biosynthesis; trehalose biosynthesis.</text>
</comment>
<accession>A0A1F6U601</accession>
<dbReference type="AlphaFoldDB" id="A0A1F6U601"/>
<dbReference type="PANTHER" id="PTHR43768:SF3">
    <property type="entry name" value="TREHALOSE 6-PHOSPHATE PHOSPHATASE"/>
    <property type="match status" value="1"/>
</dbReference>
<dbReference type="NCBIfam" id="TIGR00685">
    <property type="entry name" value="T6PP"/>
    <property type="match status" value="1"/>
</dbReference>
<evidence type="ECO:0000313" key="5">
    <source>
        <dbReference type="EMBL" id="OGI52825.1"/>
    </source>
</evidence>
<keyword evidence="4" id="KW-0479">Metal-binding</keyword>
<sequence length="265" mass="29458">MQTLDRKFNLETFFGRVRAAAARVLMLDYDGTLAPFRVNPVEAAPYPGVIPLLDEIQQAGHTRVVIVSGRWTRNLIPLLSLKHAPEIWGSHGWERLQPHGEYNVGRIAPSALEVLVTADEWIAEIEALGGRCERKPAALAFHWRGLDNARIAGIRDKIFEKWTEIGYVNGLAWHDFDGGIELRVAGRDKGDVVRTLVAEVGPGAVFAYLGDDLTDEPAFKAMPDTGAAILVRPQFRPTTAALWIRPPEELLEFLARWHRAAGNSL</sequence>
<dbReference type="PANTHER" id="PTHR43768">
    <property type="entry name" value="TREHALOSE 6-PHOSPHATE PHOSPHATASE"/>
    <property type="match status" value="1"/>
</dbReference>
<evidence type="ECO:0000256" key="1">
    <source>
        <dbReference type="ARBA" id="ARBA00005199"/>
    </source>
</evidence>
<keyword evidence="3 4" id="KW-0378">Hydrolase</keyword>
<dbReference type="GO" id="GO:0046872">
    <property type="term" value="F:metal ion binding"/>
    <property type="evidence" value="ECO:0007669"/>
    <property type="project" value="UniProtKB-KW"/>
</dbReference>
<proteinExistence type="inferred from homology"/>
<name>A0A1F6U601_9PROT</name>
<dbReference type="InterPro" id="IPR003337">
    <property type="entry name" value="Trehalose_PPase"/>
</dbReference>
<dbReference type="InterPro" id="IPR044651">
    <property type="entry name" value="OTSB-like"/>
</dbReference>
<dbReference type="EC" id="3.1.3.12" evidence="4"/>
<dbReference type="EMBL" id="MFTC01000006">
    <property type="protein sequence ID" value="OGI52825.1"/>
    <property type="molecule type" value="Genomic_DNA"/>
</dbReference>
<dbReference type="UniPathway" id="UPA00299"/>
<comment type="cofactor">
    <cofactor evidence="4">
        <name>Mg(2+)</name>
        <dbReference type="ChEBI" id="CHEBI:18420"/>
    </cofactor>
</comment>
<reference evidence="5 6" key="1">
    <citation type="journal article" date="2016" name="Nat. Commun.">
        <title>Thousands of microbial genomes shed light on interconnected biogeochemical processes in an aquifer system.</title>
        <authorList>
            <person name="Anantharaman K."/>
            <person name="Brown C.T."/>
            <person name="Hug L.A."/>
            <person name="Sharon I."/>
            <person name="Castelle C.J."/>
            <person name="Probst A.J."/>
            <person name="Thomas B.C."/>
            <person name="Singh A."/>
            <person name="Wilkins M.J."/>
            <person name="Karaoz U."/>
            <person name="Brodie E.L."/>
            <person name="Williams K.H."/>
            <person name="Hubbard S.S."/>
            <person name="Banfield J.F."/>
        </authorList>
    </citation>
    <scope>NUCLEOTIDE SEQUENCE [LARGE SCALE GENOMIC DNA]</scope>
</reference>
<evidence type="ECO:0000256" key="3">
    <source>
        <dbReference type="ARBA" id="ARBA00022801"/>
    </source>
</evidence>
<protein>
    <recommendedName>
        <fullName evidence="4">Trehalose 6-phosphate phosphatase</fullName>
        <ecNumber evidence="4">3.1.3.12</ecNumber>
    </recommendedName>
</protein>
<evidence type="ECO:0000256" key="2">
    <source>
        <dbReference type="ARBA" id="ARBA00008770"/>
    </source>
</evidence>
<organism evidence="5 6">
    <name type="scientific">Candidatus Muproteobacteria bacterium RIFCSPLOWO2_01_FULL_60_18</name>
    <dbReference type="NCBI Taxonomy" id="1817768"/>
    <lineage>
        <taxon>Bacteria</taxon>
        <taxon>Pseudomonadati</taxon>
        <taxon>Pseudomonadota</taxon>
        <taxon>Candidatus Muproteobacteria</taxon>
    </lineage>
</organism>
<dbReference type="Pfam" id="PF02358">
    <property type="entry name" value="Trehalose_PPase"/>
    <property type="match status" value="1"/>
</dbReference>
<dbReference type="InterPro" id="IPR006379">
    <property type="entry name" value="HAD-SF_hydro_IIB"/>
</dbReference>